<protein>
    <submittedName>
        <fullName evidence="1">Uncharacterized protein</fullName>
    </submittedName>
</protein>
<name>X0Y079_9ZZZZ</name>
<comment type="caution">
    <text evidence="1">The sequence shown here is derived from an EMBL/GenBank/DDBJ whole genome shotgun (WGS) entry which is preliminary data.</text>
</comment>
<dbReference type="AlphaFoldDB" id="X0Y079"/>
<accession>X0Y079</accession>
<feature type="non-terminal residue" evidence="1">
    <location>
        <position position="238"/>
    </location>
</feature>
<dbReference type="Pfam" id="PF25209">
    <property type="entry name" value="Phage_capsid_4"/>
    <property type="match status" value="1"/>
</dbReference>
<organism evidence="1">
    <name type="scientific">marine sediment metagenome</name>
    <dbReference type="NCBI Taxonomy" id="412755"/>
    <lineage>
        <taxon>unclassified sequences</taxon>
        <taxon>metagenomes</taxon>
        <taxon>ecological metagenomes</taxon>
    </lineage>
</organism>
<gene>
    <name evidence="1" type="ORF">S01H1_75387</name>
</gene>
<feature type="non-terminal residue" evidence="1">
    <location>
        <position position="1"/>
    </location>
</feature>
<reference evidence="1" key="1">
    <citation type="journal article" date="2014" name="Front. Microbiol.">
        <title>High frequency of phylogenetically diverse reductive dehalogenase-homologous genes in deep subseafloor sedimentary metagenomes.</title>
        <authorList>
            <person name="Kawai M."/>
            <person name="Futagami T."/>
            <person name="Toyoda A."/>
            <person name="Takaki Y."/>
            <person name="Nishi S."/>
            <person name="Hori S."/>
            <person name="Arai W."/>
            <person name="Tsubouchi T."/>
            <person name="Morono Y."/>
            <person name="Uchiyama I."/>
            <person name="Ito T."/>
            <person name="Fujiyama A."/>
            <person name="Inagaki F."/>
            <person name="Takami H."/>
        </authorList>
    </citation>
    <scope>NUCLEOTIDE SEQUENCE</scope>
    <source>
        <strain evidence="1">Expedition CK06-06</strain>
    </source>
</reference>
<dbReference type="EMBL" id="BARS01050503">
    <property type="protein sequence ID" value="GAG49040.1"/>
    <property type="molecule type" value="Genomic_DNA"/>
</dbReference>
<sequence length="238" mass="26539">LGDVALPINPGMPYQNVGFGEEYQDLPSGQKYGRIVPITKETIFFDRTGLILNRAAKVGEALAYRKEREIWEAILGVTNNYNYNGTAYRTYLPGPVTAAAPWANIMSWQFNDWRDIDRGETLFDNMVDPVTGQPVIIGGRTILVMPSEYANGLRVMGAMEVRHTVGAVVTVSPNPLKSYNLIDMGAFARQIAGATNDFGDPDEVWGIGNYKRTFTYRENWPVQVLTAPPNSHLEFTQD</sequence>
<evidence type="ECO:0000313" key="1">
    <source>
        <dbReference type="EMBL" id="GAG49040.1"/>
    </source>
</evidence>
<proteinExistence type="predicted"/>